<dbReference type="SMART" id="SM00320">
    <property type="entry name" value="WD40"/>
    <property type="match status" value="4"/>
</dbReference>
<dbReference type="Gene3D" id="2.130.10.10">
    <property type="entry name" value="YVTN repeat-like/Quinoprotein amine dehydrogenase"/>
    <property type="match status" value="1"/>
</dbReference>
<evidence type="ECO:0000256" key="1">
    <source>
        <dbReference type="ARBA" id="ARBA00008075"/>
    </source>
</evidence>
<proteinExistence type="inferred from homology"/>
<evidence type="ECO:0000313" key="8">
    <source>
        <dbReference type="Proteomes" id="UP000091956"/>
    </source>
</evidence>
<gene>
    <name evidence="7" type="ORF">VE01_07466</name>
</gene>
<protein>
    <submittedName>
        <fullName evidence="7">Uncharacterized protein</fullName>
    </submittedName>
</protein>
<sequence length="500" mass="55387">MAAPPADRAKNKATWDLPQWREMIELVDCPEVYDVKFYPYGKPTDDPIFAAVGGKKLIVCRPTHAKDKRVETIQAVVDEELNADNCSIAWAQAEDGRPLLCYAGSTALIKIIDVLTGELLQVLPGHGGGIFDLAVPRTNPHILASCSEDSTVRLWSLRKAHKESPCIAVFAGEGHLDAVLSIDFHANGHYILSAGQDHVVNMWTVPKLPDESTIIEKAEAIHYPHFSTSEVHSNSVDCVRFYDDLILSRGHEEGYIVLWQITRFSSAAEVPPASAAPTTYDQSARTRSAFFKVPEGDKTAQRQYQRLLQFAIPQCNQWYMRFGMYTPYSSLRHPVLAMCNSASKVFFWDLSRLVDYQKFITSPETVLKPNWLSLASQTKKSGKSDTHRLLSQTPIDESVATSSVSSFSTETFAAAIDIEANRGAWDEKYATGNPWKSLKAHKIEGIPRVTSVGRAVAWSEKGDFCVVVGSSGIISVLERWARNTPDIKPDRSTVNPGNAS</sequence>
<dbReference type="STRING" id="342668.A0A1B8GGR6"/>
<dbReference type="Pfam" id="PF00400">
    <property type="entry name" value="WD40"/>
    <property type="match status" value="2"/>
</dbReference>
<dbReference type="PANTHER" id="PTHR10253">
    <property type="entry name" value="POLYCOMB PROTEIN"/>
    <property type="match status" value="1"/>
</dbReference>
<accession>A0A1B8GGR6</accession>
<dbReference type="InterPro" id="IPR036322">
    <property type="entry name" value="WD40_repeat_dom_sf"/>
</dbReference>
<dbReference type="PROSITE" id="PS50294">
    <property type="entry name" value="WD_REPEATS_REGION"/>
    <property type="match status" value="1"/>
</dbReference>
<evidence type="ECO:0000256" key="2">
    <source>
        <dbReference type="ARBA" id="ARBA00022574"/>
    </source>
</evidence>
<comment type="similarity">
    <text evidence="1">Belongs to the WD repeat ESC family.</text>
</comment>
<dbReference type="EMBL" id="KV460239">
    <property type="protein sequence ID" value="OBT95027.1"/>
    <property type="molecule type" value="Genomic_DNA"/>
</dbReference>
<name>A0A1B8GGR6_9PEZI</name>
<keyword evidence="2 6" id="KW-0853">WD repeat</keyword>
<keyword evidence="5" id="KW-0804">Transcription</keyword>
<evidence type="ECO:0000256" key="5">
    <source>
        <dbReference type="ARBA" id="ARBA00023163"/>
    </source>
</evidence>
<dbReference type="InterPro" id="IPR015943">
    <property type="entry name" value="WD40/YVTN_repeat-like_dom_sf"/>
</dbReference>
<keyword evidence="8" id="KW-1185">Reference proteome</keyword>
<dbReference type="RefSeq" id="XP_018128760.1">
    <property type="nucleotide sequence ID" value="XM_018276901.2"/>
</dbReference>
<evidence type="ECO:0000313" key="7">
    <source>
        <dbReference type="EMBL" id="OBT95027.1"/>
    </source>
</evidence>
<evidence type="ECO:0000256" key="6">
    <source>
        <dbReference type="PROSITE-ProRule" id="PRU00221"/>
    </source>
</evidence>
<dbReference type="PROSITE" id="PS50082">
    <property type="entry name" value="WD_REPEATS_2"/>
    <property type="match status" value="2"/>
</dbReference>
<dbReference type="InterPro" id="IPR051243">
    <property type="entry name" value="PcG_WD-repeat"/>
</dbReference>
<dbReference type="AlphaFoldDB" id="A0A1B8GGR6"/>
<feature type="repeat" description="WD" evidence="6">
    <location>
        <begin position="123"/>
        <end position="165"/>
    </location>
</feature>
<reference evidence="8" key="2">
    <citation type="journal article" date="2018" name="Nat. Commun.">
        <title>Extreme sensitivity to ultraviolet light in the fungal pathogen causing white-nose syndrome of bats.</title>
        <authorList>
            <person name="Palmer J.M."/>
            <person name="Drees K.P."/>
            <person name="Foster J.T."/>
            <person name="Lindner D.L."/>
        </authorList>
    </citation>
    <scope>NUCLEOTIDE SEQUENCE [LARGE SCALE GENOMIC DNA]</scope>
    <source>
        <strain evidence="8">UAMH 10579</strain>
    </source>
</reference>
<evidence type="ECO:0000256" key="4">
    <source>
        <dbReference type="ARBA" id="ARBA00023015"/>
    </source>
</evidence>
<dbReference type="GeneID" id="28840852"/>
<feature type="repeat" description="WD" evidence="6">
    <location>
        <begin position="172"/>
        <end position="205"/>
    </location>
</feature>
<dbReference type="Proteomes" id="UP000091956">
    <property type="component" value="Unassembled WGS sequence"/>
</dbReference>
<keyword evidence="4" id="KW-0805">Transcription regulation</keyword>
<dbReference type="SUPFAM" id="SSF50978">
    <property type="entry name" value="WD40 repeat-like"/>
    <property type="match status" value="1"/>
</dbReference>
<keyword evidence="3" id="KW-0677">Repeat</keyword>
<dbReference type="InterPro" id="IPR001680">
    <property type="entry name" value="WD40_rpt"/>
</dbReference>
<dbReference type="OrthoDB" id="7318948at2759"/>
<reference evidence="7 8" key="1">
    <citation type="submission" date="2016-03" db="EMBL/GenBank/DDBJ databases">
        <title>Comparative genomics of Pseudogymnoascus destructans, the fungus causing white-nose syndrome of bats.</title>
        <authorList>
            <person name="Palmer J.M."/>
            <person name="Drees K.P."/>
            <person name="Foster J.T."/>
            <person name="Lindner D.L."/>
        </authorList>
    </citation>
    <scope>NUCLEOTIDE SEQUENCE [LARGE SCALE GENOMIC DNA]</scope>
    <source>
        <strain evidence="7 8">UAMH 10579</strain>
    </source>
</reference>
<organism evidence="7 8">
    <name type="scientific">Pseudogymnoascus verrucosus</name>
    <dbReference type="NCBI Taxonomy" id="342668"/>
    <lineage>
        <taxon>Eukaryota</taxon>
        <taxon>Fungi</taxon>
        <taxon>Dikarya</taxon>
        <taxon>Ascomycota</taxon>
        <taxon>Pezizomycotina</taxon>
        <taxon>Leotiomycetes</taxon>
        <taxon>Thelebolales</taxon>
        <taxon>Thelebolaceae</taxon>
        <taxon>Pseudogymnoascus</taxon>
    </lineage>
</organism>
<evidence type="ECO:0000256" key="3">
    <source>
        <dbReference type="ARBA" id="ARBA00022737"/>
    </source>
</evidence>